<evidence type="ECO:0000313" key="1">
    <source>
        <dbReference type="EMBL" id="TNN75705.1"/>
    </source>
</evidence>
<name>A0A4Z2IDS3_9TELE</name>
<protein>
    <submittedName>
        <fullName evidence="1">Uncharacterized protein</fullName>
    </submittedName>
</protein>
<dbReference type="AlphaFoldDB" id="A0A4Z2IDS3"/>
<dbReference type="Proteomes" id="UP000314294">
    <property type="component" value="Unassembled WGS sequence"/>
</dbReference>
<dbReference type="EMBL" id="SRLO01000100">
    <property type="protein sequence ID" value="TNN75705.1"/>
    <property type="molecule type" value="Genomic_DNA"/>
</dbReference>
<gene>
    <name evidence="1" type="ORF">EYF80_014068</name>
</gene>
<sequence>MEVAWSLLPPSRPEGGAILRDALVLHWKVFHTPAVVQQEAEQAEQDEGHASQDSQQEHGVYFALPHGGSMLSQMSLSAFEWEHNSSSSSAAGRGTETVIGSFTCSSTPSLANSFLLSSVPDSAWPHFLHRVCYQPPVRASPVPLPLRTCRWGKCWMCEGELATRSCGQLGTTMTDLVRVQPECSRLHLKTERCTK</sequence>
<proteinExistence type="predicted"/>
<reference evidence="1 2" key="1">
    <citation type="submission" date="2019-03" db="EMBL/GenBank/DDBJ databases">
        <title>First draft genome of Liparis tanakae, snailfish: a comprehensive survey of snailfish specific genes.</title>
        <authorList>
            <person name="Kim W."/>
            <person name="Song I."/>
            <person name="Jeong J.-H."/>
            <person name="Kim D."/>
            <person name="Kim S."/>
            <person name="Ryu S."/>
            <person name="Song J.Y."/>
            <person name="Lee S.K."/>
        </authorList>
    </citation>
    <scope>NUCLEOTIDE SEQUENCE [LARGE SCALE GENOMIC DNA]</scope>
    <source>
        <tissue evidence="1">Muscle</tissue>
    </source>
</reference>
<keyword evidence="2" id="KW-1185">Reference proteome</keyword>
<accession>A0A4Z2IDS3</accession>
<evidence type="ECO:0000313" key="2">
    <source>
        <dbReference type="Proteomes" id="UP000314294"/>
    </source>
</evidence>
<organism evidence="1 2">
    <name type="scientific">Liparis tanakae</name>
    <name type="common">Tanaka's snailfish</name>
    <dbReference type="NCBI Taxonomy" id="230148"/>
    <lineage>
        <taxon>Eukaryota</taxon>
        <taxon>Metazoa</taxon>
        <taxon>Chordata</taxon>
        <taxon>Craniata</taxon>
        <taxon>Vertebrata</taxon>
        <taxon>Euteleostomi</taxon>
        <taxon>Actinopterygii</taxon>
        <taxon>Neopterygii</taxon>
        <taxon>Teleostei</taxon>
        <taxon>Neoteleostei</taxon>
        <taxon>Acanthomorphata</taxon>
        <taxon>Eupercaria</taxon>
        <taxon>Perciformes</taxon>
        <taxon>Cottioidei</taxon>
        <taxon>Cottales</taxon>
        <taxon>Liparidae</taxon>
        <taxon>Liparis</taxon>
    </lineage>
</organism>
<comment type="caution">
    <text evidence="1">The sequence shown here is derived from an EMBL/GenBank/DDBJ whole genome shotgun (WGS) entry which is preliminary data.</text>
</comment>